<dbReference type="AlphaFoldDB" id="M1E0B7"/>
<dbReference type="SMR" id="M1E0B7"/>
<organism evidence="5 6">
    <name type="scientific">Solanum tuberosum</name>
    <name type="common">Potato</name>
    <dbReference type="NCBI Taxonomy" id="4113"/>
    <lineage>
        <taxon>Eukaryota</taxon>
        <taxon>Viridiplantae</taxon>
        <taxon>Streptophyta</taxon>
        <taxon>Embryophyta</taxon>
        <taxon>Tracheophyta</taxon>
        <taxon>Spermatophyta</taxon>
        <taxon>Magnoliopsida</taxon>
        <taxon>eudicotyledons</taxon>
        <taxon>Gunneridae</taxon>
        <taxon>Pentapetalae</taxon>
        <taxon>asterids</taxon>
        <taxon>lamiids</taxon>
        <taxon>Solanales</taxon>
        <taxon>Solanaceae</taxon>
        <taxon>Solanoideae</taxon>
        <taxon>Solaneae</taxon>
        <taxon>Solanum</taxon>
    </lineage>
</organism>
<feature type="compositionally biased region" description="Polar residues" evidence="4">
    <location>
        <begin position="35"/>
        <end position="61"/>
    </location>
</feature>
<dbReference type="HOGENOM" id="CLU_040735_0_0_1"/>
<dbReference type="InterPro" id="IPR044841">
    <property type="entry name" value="LUX/BOA-like"/>
</dbReference>
<dbReference type="GO" id="GO:0003677">
    <property type="term" value="F:DNA binding"/>
    <property type="evidence" value="ECO:0007669"/>
    <property type="project" value="InterPro"/>
</dbReference>
<reference evidence="5" key="2">
    <citation type="submission" date="2015-06" db="UniProtKB">
        <authorList>
            <consortium name="EnsemblPlants"/>
        </authorList>
    </citation>
    <scope>IDENTIFICATION</scope>
    <source>
        <strain evidence="5">DM1-3 516 R44</strain>
    </source>
</reference>
<dbReference type="Gramene" id="PGSC0003DMT400097294">
    <property type="protein sequence ID" value="PGSC0003DMT400097294"/>
    <property type="gene ID" value="PGSC0003DMG400046865"/>
</dbReference>
<keyword evidence="6" id="KW-1185">Reference proteome</keyword>
<evidence type="ECO:0000256" key="1">
    <source>
        <dbReference type="ARBA" id="ARBA00023015"/>
    </source>
</evidence>
<protein>
    <submittedName>
        <fullName evidence="5">Transcription factor</fullName>
    </submittedName>
</protein>
<dbReference type="InParanoid" id="M1E0B7"/>
<dbReference type="FunCoup" id="M1E0B7">
    <property type="interactions" value="218"/>
</dbReference>
<dbReference type="InterPro" id="IPR009057">
    <property type="entry name" value="Homeodomain-like_sf"/>
</dbReference>
<sequence length="415" mass="47390">MREGLDPKGDHVKYVDNIGNENIVRNIEQSEEKSMSINNEEQSNNIHETENNVVSRRTNNLRSKRSRKGKKVIDKGERQSTAIYKDLNQKDCIEWTVDLHAKFKEATQQLGEGRCLPKEILEIMNVPGLTRMQVVSYLQRCRINKRKPSKEKEYIRHRSSCGSQQRIERSSHRIFGRIPDLQTNVPNQTHGDPEFPPVNTNNIYASLIEQQLYHPQLQVQQHYLSSFLSGQNNDGGRLQQQYGPLFGSHGPIIGSNNSNFYMTFNSGDHHDFNLNHQTQNDYNLDLNQPYVTTNSTSAIMTYMNGGNAIINGSGEAITNFQQYIGEENIFVPSNFIATSNTSGNEGSDLNEWENCDAYLNFHNMDDLYHNIGVSSSILPNENGNEYDQVYSIDQGSTYLQSYKVDVLKTDETIFD</sequence>
<dbReference type="EnsemblPlants" id="PGSC0003DMT400097294">
    <property type="protein sequence ID" value="PGSC0003DMT400097294"/>
    <property type="gene ID" value="PGSC0003DMG400046865"/>
</dbReference>
<dbReference type="Proteomes" id="UP000011115">
    <property type="component" value="Unassembled WGS sequence"/>
</dbReference>
<dbReference type="Gene3D" id="1.10.10.60">
    <property type="entry name" value="Homeodomain-like"/>
    <property type="match status" value="1"/>
</dbReference>
<reference evidence="6" key="1">
    <citation type="journal article" date="2011" name="Nature">
        <title>Genome sequence and analysis of the tuber crop potato.</title>
        <authorList>
            <consortium name="The Potato Genome Sequencing Consortium"/>
        </authorList>
    </citation>
    <scope>NUCLEOTIDE SEQUENCE [LARGE SCALE GENOMIC DNA]</scope>
    <source>
        <strain evidence="6">cv. DM1-3 516 R44</strain>
    </source>
</reference>
<dbReference type="PANTHER" id="PTHR31442">
    <property type="entry name" value="HOMEODOMAIN-LIKE SUPERFAMILY PROTEIN-RELATED"/>
    <property type="match status" value="1"/>
</dbReference>
<dbReference type="NCBIfam" id="TIGR01557">
    <property type="entry name" value="myb_SHAQKYF"/>
    <property type="match status" value="1"/>
</dbReference>
<evidence type="ECO:0000256" key="2">
    <source>
        <dbReference type="ARBA" id="ARBA00023163"/>
    </source>
</evidence>
<dbReference type="PANTHER" id="PTHR31442:SF32">
    <property type="entry name" value="TWO-COMPONENT RESPONSE REGULATOR ORR21-LIKE"/>
    <property type="match status" value="1"/>
</dbReference>
<evidence type="ECO:0000313" key="6">
    <source>
        <dbReference type="Proteomes" id="UP000011115"/>
    </source>
</evidence>
<dbReference type="eggNOG" id="KOG1601">
    <property type="taxonomic scope" value="Eukaryota"/>
</dbReference>
<evidence type="ECO:0000256" key="3">
    <source>
        <dbReference type="ARBA" id="ARBA00023242"/>
    </source>
</evidence>
<evidence type="ECO:0000313" key="5">
    <source>
        <dbReference type="EnsemblPlants" id="PGSC0003DMT400097294"/>
    </source>
</evidence>
<keyword evidence="1" id="KW-0805">Transcription regulation</keyword>
<dbReference type="GO" id="GO:0005634">
    <property type="term" value="C:nucleus"/>
    <property type="evidence" value="ECO:0000318"/>
    <property type="project" value="GO_Central"/>
</dbReference>
<proteinExistence type="predicted"/>
<accession>M1E0B7</accession>
<keyword evidence="3" id="KW-0539">Nucleus</keyword>
<dbReference type="GO" id="GO:0003700">
    <property type="term" value="F:DNA-binding transcription factor activity"/>
    <property type="evidence" value="ECO:0000318"/>
    <property type="project" value="GO_Central"/>
</dbReference>
<feature type="region of interest" description="Disordered" evidence="4">
    <location>
        <begin position="31"/>
        <end position="74"/>
    </location>
</feature>
<dbReference type="PaxDb" id="4113-PGSC0003DMT400097294"/>
<dbReference type="SUPFAM" id="SSF46689">
    <property type="entry name" value="Homeodomain-like"/>
    <property type="match status" value="1"/>
</dbReference>
<evidence type="ECO:0000256" key="4">
    <source>
        <dbReference type="SAM" id="MobiDB-lite"/>
    </source>
</evidence>
<dbReference type="InterPro" id="IPR006447">
    <property type="entry name" value="Myb_dom_plants"/>
</dbReference>
<name>M1E0B7_SOLTU</name>
<keyword evidence="2" id="KW-0804">Transcription</keyword>